<evidence type="ECO:0000256" key="6">
    <source>
        <dbReference type="ARBA" id="ARBA00023157"/>
    </source>
</evidence>
<keyword evidence="5 9" id="KW-0732">Signal</keyword>
<dbReference type="Pfam" id="PF14368">
    <property type="entry name" value="LTP_2"/>
    <property type="match status" value="1"/>
</dbReference>
<sequence length="63" mass="6444">MASEGVQLGILLVFVMMLCLEATAQSGCTRVLMGLAPCLNYVTGNSSTPSSSSCSQLASVVQS</sequence>
<dbReference type="InterPro" id="IPR036312">
    <property type="entry name" value="Bifun_inhib/LTP/seed_sf"/>
</dbReference>
<dbReference type="InParanoid" id="B9SFI8"/>
<gene>
    <name evidence="11" type="ORF">RCOM_0646540</name>
</gene>
<evidence type="ECO:0000256" key="3">
    <source>
        <dbReference type="ARBA" id="ARBA00022475"/>
    </source>
</evidence>
<comment type="subcellular location">
    <subcellularLocation>
        <location evidence="1">Cell membrane</location>
        <topology evidence="1">Lipid-anchor</topology>
        <topology evidence="1">GPI-anchor</topology>
    </subcellularLocation>
</comment>
<dbReference type="GO" id="GO:0098552">
    <property type="term" value="C:side of membrane"/>
    <property type="evidence" value="ECO:0007669"/>
    <property type="project" value="UniProtKB-KW"/>
</dbReference>
<dbReference type="Gene3D" id="1.10.110.10">
    <property type="entry name" value="Plant lipid-transfer and hydrophobic proteins"/>
    <property type="match status" value="1"/>
</dbReference>
<evidence type="ECO:0000256" key="1">
    <source>
        <dbReference type="ARBA" id="ARBA00004609"/>
    </source>
</evidence>
<dbReference type="STRING" id="3988.B9SFI8"/>
<dbReference type="InterPro" id="IPR043325">
    <property type="entry name" value="LTSS"/>
</dbReference>
<name>B9SFI8_RICCO</name>
<proteinExistence type="inferred from homology"/>
<dbReference type="SUPFAM" id="SSF47699">
    <property type="entry name" value="Bifunctional inhibitor/lipid-transfer protein/seed storage 2S albumin"/>
    <property type="match status" value="1"/>
</dbReference>
<evidence type="ECO:0000256" key="9">
    <source>
        <dbReference type="SAM" id="SignalP"/>
    </source>
</evidence>
<keyword evidence="4" id="KW-0472">Membrane</keyword>
<dbReference type="AlphaFoldDB" id="B9SFI8"/>
<dbReference type="InterPro" id="IPR016140">
    <property type="entry name" value="Bifunc_inhib/LTP/seed_store"/>
</dbReference>
<evidence type="ECO:0000313" key="11">
    <source>
        <dbReference type="EMBL" id="EEF37600.1"/>
    </source>
</evidence>
<keyword evidence="3" id="KW-1003">Cell membrane</keyword>
<protein>
    <recommendedName>
        <fullName evidence="10">Bifunctional inhibitor/plant lipid transfer protein/seed storage helical domain-containing protein</fullName>
    </recommendedName>
</protein>
<evidence type="ECO:0000313" key="12">
    <source>
        <dbReference type="Proteomes" id="UP000008311"/>
    </source>
</evidence>
<evidence type="ECO:0000256" key="5">
    <source>
        <dbReference type="ARBA" id="ARBA00022729"/>
    </source>
</evidence>
<feature type="chain" id="PRO_5002889330" description="Bifunctional inhibitor/plant lipid transfer protein/seed storage helical domain-containing protein" evidence="9">
    <location>
        <begin position="25"/>
        <end position="63"/>
    </location>
</feature>
<evidence type="ECO:0000256" key="7">
    <source>
        <dbReference type="ARBA" id="ARBA00023180"/>
    </source>
</evidence>
<evidence type="ECO:0000259" key="10">
    <source>
        <dbReference type="Pfam" id="PF14368"/>
    </source>
</evidence>
<keyword evidence="8" id="KW-0449">Lipoprotein</keyword>
<keyword evidence="7" id="KW-0325">Glycoprotein</keyword>
<reference evidence="12" key="1">
    <citation type="journal article" date="2010" name="Nat. Biotechnol.">
        <title>Draft genome sequence of the oilseed species Ricinus communis.</title>
        <authorList>
            <person name="Chan A.P."/>
            <person name="Crabtree J."/>
            <person name="Zhao Q."/>
            <person name="Lorenzi H."/>
            <person name="Orvis J."/>
            <person name="Puiu D."/>
            <person name="Melake-Berhan A."/>
            <person name="Jones K.M."/>
            <person name="Redman J."/>
            <person name="Chen G."/>
            <person name="Cahoon E.B."/>
            <person name="Gedil M."/>
            <person name="Stanke M."/>
            <person name="Haas B.J."/>
            <person name="Wortman J.R."/>
            <person name="Fraser-Liggett C.M."/>
            <person name="Ravel J."/>
            <person name="Rabinowicz P.D."/>
        </authorList>
    </citation>
    <scope>NUCLEOTIDE SEQUENCE [LARGE SCALE GENOMIC DNA]</scope>
    <source>
        <strain evidence="12">cv. Hale</strain>
    </source>
</reference>
<keyword evidence="12" id="KW-1185">Reference proteome</keyword>
<dbReference type="EMBL" id="EQ973945">
    <property type="protein sequence ID" value="EEF37600.1"/>
    <property type="molecule type" value="Genomic_DNA"/>
</dbReference>
<keyword evidence="4" id="KW-0336">GPI-anchor</keyword>
<evidence type="ECO:0000256" key="4">
    <source>
        <dbReference type="ARBA" id="ARBA00022622"/>
    </source>
</evidence>
<keyword evidence="6" id="KW-1015">Disulfide bond</keyword>
<evidence type="ECO:0000256" key="8">
    <source>
        <dbReference type="ARBA" id="ARBA00023288"/>
    </source>
</evidence>
<feature type="signal peptide" evidence="9">
    <location>
        <begin position="1"/>
        <end position="24"/>
    </location>
</feature>
<evidence type="ECO:0000256" key="2">
    <source>
        <dbReference type="ARBA" id="ARBA00009748"/>
    </source>
</evidence>
<dbReference type="GO" id="GO:0005886">
    <property type="term" value="C:plasma membrane"/>
    <property type="evidence" value="ECO:0007669"/>
    <property type="project" value="UniProtKB-SubCell"/>
</dbReference>
<accession>B9SFI8</accession>
<comment type="similarity">
    <text evidence="2">Belongs to the plant LTP family.</text>
</comment>
<dbReference type="Proteomes" id="UP000008311">
    <property type="component" value="Unassembled WGS sequence"/>
</dbReference>
<organism evidence="11 12">
    <name type="scientific">Ricinus communis</name>
    <name type="common">Castor bean</name>
    <dbReference type="NCBI Taxonomy" id="3988"/>
    <lineage>
        <taxon>Eukaryota</taxon>
        <taxon>Viridiplantae</taxon>
        <taxon>Streptophyta</taxon>
        <taxon>Embryophyta</taxon>
        <taxon>Tracheophyta</taxon>
        <taxon>Spermatophyta</taxon>
        <taxon>Magnoliopsida</taxon>
        <taxon>eudicotyledons</taxon>
        <taxon>Gunneridae</taxon>
        <taxon>Pentapetalae</taxon>
        <taxon>rosids</taxon>
        <taxon>fabids</taxon>
        <taxon>Malpighiales</taxon>
        <taxon>Euphorbiaceae</taxon>
        <taxon>Acalyphoideae</taxon>
        <taxon>Acalypheae</taxon>
        <taxon>Ricinus</taxon>
    </lineage>
</organism>
<dbReference type="PANTHER" id="PTHR33044">
    <property type="entry name" value="BIFUNCTIONAL INHIBITOR/LIPID-TRANSFER PROTEIN/SEED STORAGE 2S ALBUMIN SUPERFAMILY PROTEIN-RELATED"/>
    <property type="match status" value="1"/>
</dbReference>
<feature type="domain" description="Bifunctional inhibitor/plant lipid transfer protein/seed storage helical" evidence="10">
    <location>
        <begin position="14"/>
        <end position="62"/>
    </location>
</feature>